<dbReference type="GO" id="GO:0012505">
    <property type="term" value="C:endomembrane system"/>
    <property type="evidence" value="ECO:0007669"/>
    <property type="project" value="UniProtKB-SubCell"/>
</dbReference>
<comment type="subunit">
    <text evidence="9 10">F-type ATPases have 2 components, CF(1) - the catalytic core - and CF(0) - the membrane proton channel. CF(1) has five subunits: alpha(3), beta(3), gamma(1), delta(1), epsilon(1). CF(0) has three main subunits: a, b and c.</text>
</comment>
<dbReference type="InterPro" id="IPR036771">
    <property type="entry name" value="ATPsynth_dsu/esu_N"/>
</dbReference>
<dbReference type="HAMAP" id="MF_00530">
    <property type="entry name" value="ATP_synth_epsil_bac"/>
    <property type="match status" value="1"/>
</dbReference>
<evidence type="ECO:0000256" key="9">
    <source>
        <dbReference type="HAMAP-Rule" id="MF_00530"/>
    </source>
</evidence>
<dbReference type="SUPFAM" id="SSF51344">
    <property type="entry name" value="Epsilon subunit of F1F0-ATP synthase N-terminal domain"/>
    <property type="match status" value="1"/>
</dbReference>
<reference evidence="12 13" key="1">
    <citation type="submission" date="2017-04" db="EMBL/GenBank/DDBJ databases">
        <title>Whole genome sequence of Bdellovibrio bacteriovorus strain SSB218315.</title>
        <authorList>
            <person name="Oyedara O."/>
            <person name="Rodriguez-Perez M.A."/>
        </authorList>
    </citation>
    <scope>NUCLEOTIDE SEQUENCE [LARGE SCALE GENOMIC DNA]</scope>
    <source>
        <strain evidence="12 13">SSB218315</strain>
    </source>
</reference>
<evidence type="ECO:0000256" key="4">
    <source>
        <dbReference type="ARBA" id="ARBA00022448"/>
    </source>
</evidence>
<dbReference type="PANTHER" id="PTHR13822">
    <property type="entry name" value="ATP SYNTHASE DELTA/EPSILON CHAIN"/>
    <property type="match status" value="1"/>
</dbReference>
<dbReference type="CDD" id="cd12152">
    <property type="entry name" value="F1-ATPase_delta"/>
    <property type="match status" value="1"/>
</dbReference>
<evidence type="ECO:0000256" key="5">
    <source>
        <dbReference type="ARBA" id="ARBA00023065"/>
    </source>
</evidence>
<evidence type="ECO:0000313" key="12">
    <source>
        <dbReference type="EMBL" id="ASD62099.1"/>
    </source>
</evidence>
<keyword evidence="9" id="KW-1003">Cell membrane</keyword>
<name>A0A1Z3N3R8_BDEBC</name>
<gene>
    <name evidence="9" type="primary">atpC</name>
    <name evidence="12" type="ORF">B9G79_00240</name>
</gene>
<dbReference type="Gene3D" id="2.60.15.10">
    <property type="entry name" value="F0F1 ATP synthase delta/epsilon subunit, N-terminal"/>
    <property type="match status" value="1"/>
</dbReference>
<dbReference type="GO" id="GO:0005524">
    <property type="term" value="F:ATP binding"/>
    <property type="evidence" value="ECO:0007669"/>
    <property type="project" value="UniProtKB-UniRule"/>
</dbReference>
<keyword evidence="7 9" id="KW-0139">CF(1)</keyword>
<dbReference type="Proteomes" id="UP000197003">
    <property type="component" value="Chromosome"/>
</dbReference>
<evidence type="ECO:0000256" key="7">
    <source>
        <dbReference type="ARBA" id="ARBA00023196"/>
    </source>
</evidence>
<dbReference type="NCBIfam" id="TIGR01216">
    <property type="entry name" value="ATP_synt_epsi"/>
    <property type="match status" value="1"/>
</dbReference>
<keyword evidence="4 9" id="KW-0813">Transport</keyword>
<keyword evidence="5 9" id="KW-0406">Ion transport</keyword>
<dbReference type="AlphaFoldDB" id="A0A1Z3N3R8"/>
<keyword evidence="6 9" id="KW-0472">Membrane</keyword>
<proteinExistence type="inferred from homology"/>
<dbReference type="PANTHER" id="PTHR13822:SF10">
    <property type="entry name" value="ATP SYNTHASE EPSILON CHAIN, CHLOROPLASTIC"/>
    <property type="match status" value="1"/>
</dbReference>
<dbReference type="GO" id="GO:0045259">
    <property type="term" value="C:proton-transporting ATP synthase complex"/>
    <property type="evidence" value="ECO:0007669"/>
    <property type="project" value="UniProtKB-KW"/>
</dbReference>
<evidence type="ECO:0000256" key="3">
    <source>
        <dbReference type="ARBA" id="ARBA00005712"/>
    </source>
</evidence>
<evidence type="ECO:0000259" key="11">
    <source>
        <dbReference type="Pfam" id="PF02823"/>
    </source>
</evidence>
<keyword evidence="9" id="KW-0375">Hydrogen ion transport</keyword>
<evidence type="ECO:0000256" key="1">
    <source>
        <dbReference type="ARBA" id="ARBA00003543"/>
    </source>
</evidence>
<dbReference type="InterPro" id="IPR001469">
    <property type="entry name" value="ATP_synth_F1_dsu/esu"/>
</dbReference>
<evidence type="ECO:0000256" key="10">
    <source>
        <dbReference type="RuleBase" id="RU003656"/>
    </source>
</evidence>
<keyword evidence="8 9" id="KW-0066">ATP synthesis</keyword>
<evidence type="ECO:0000313" key="13">
    <source>
        <dbReference type="Proteomes" id="UP000197003"/>
    </source>
</evidence>
<organism evidence="12 13">
    <name type="scientific">Bdellovibrio bacteriovorus</name>
    <dbReference type="NCBI Taxonomy" id="959"/>
    <lineage>
        <taxon>Bacteria</taxon>
        <taxon>Pseudomonadati</taxon>
        <taxon>Bdellovibrionota</taxon>
        <taxon>Bdellovibrionia</taxon>
        <taxon>Bdellovibrionales</taxon>
        <taxon>Pseudobdellovibrionaceae</taxon>
        <taxon>Bdellovibrio</taxon>
    </lineage>
</organism>
<dbReference type="EMBL" id="CP020946">
    <property type="protein sequence ID" value="ASD62099.1"/>
    <property type="molecule type" value="Genomic_DNA"/>
</dbReference>
<comment type="function">
    <text evidence="1 9">Produces ATP from ADP in the presence of a proton gradient across the membrane.</text>
</comment>
<dbReference type="OrthoDB" id="9791445at2"/>
<dbReference type="GO" id="GO:0005886">
    <property type="term" value="C:plasma membrane"/>
    <property type="evidence" value="ECO:0007669"/>
    <property type="project" value="UniProtKB-SubCell"/>
</dbReference>
<dbReference type="InterPro" id="IPR020546">
    <property type="entry name" value="ATP_synth_F1_dsu/esu_N"/>
</dbReference>
<evidence type="ECO:0000256" key="2">
    <source>
        <dbReference type="ARBA" id="ARBA00004184"/>
    </source>
</evidence>
<sequence length="140" mass="15709">MNMKLTIVTPEKRILVGQEVDEVTVPAFKGELNILPGHAPLITTLETGVMKWKLKGKEKQDVAVISWGYCQVSPEGVNILANIADLPEDIDLQATKEFLALSEKKIMNELITDEDWAEFQRDWAHARAKIEAAEQQPAKK</sequence>
<dbReference type="GO" id="GO:0046933">
    <property type="term" value="F:proton-transporting ATP synthase activity, rotational mechanism"/>
    <property type="evidence" value="ECO:0007669"/>
    <property type="project" value="UniProtKB-UniRule"/>
</dbReference>
<accession>A0A1Z3N3R8</accession>
<evidence type="ECO:0000256" key="8">
    <source>
        <dbReference type="ARBA" id="ARBA00023310"/>
    </source>
</evidence>
<comment type="subcellular location">
    <subcellularLocation>
        <location evidence="9">Cell membrane</location>
        <topology evidence="9">Peripheral membrane protein</topology>
    </subcellularLocation>
    <subcellularLocation>
        <location evidence="2">Endomembrane system</location>
        <topology evidence="2">Peripheral membrane protein</topology>
    </subcellularLocation>
</comment>
<dbReference type="Pfam" id="PF02823">
    <property type="entry name" value="ATP-synt_DE_N"/>
    <property type="match status" value="1"/>
</dbReference>
<comment type="similarity">
    <text evidence="3 9 10">Belongs to the ATPase epsilon chain family.</text>
</comment>
<protein>
    <recommendedName>
        <fullName evidence="9">ATP synthase epsilon chain</fullName>
    </recommendedName>
    <alternativeName>
        <fullName evidence="9">ATP synthase F1 sector epsilon subunit</fullName>
    </alternativeName>
    <alternativeName>
        <fullName evidence="9">F-ATPase epsilon subunit</fullName>
    </alternativeName>
</protein>
<evidence type="ECO:0000256" key="6">
    <source>
        <dbReference type="ARBA" id="ARBA00023136"/>
    </source>
</evidence>
<feature type="domain" description="ATP synthase F1 complex delta/epsilon subunit N-terminal" evidence="11">
    <location>
        <begin position="3"/>
        <end position="83"/>
    </location>
</feature>